<dbReference type="EMBL" id="CP003811">
    <property type="protein sequence ID" value="AIQ92070.1"/>
    <property type="molecule type" value="Genomic_DNA"/>
</dbReference>
<dbReference type="KEGG" id="mor:MOC_4315"/>
<feature type="transmembrane region" description="Helical" evidence="1">
    <location>
        <begin position="6"/>
        <end position="22"/>
    </location>
</feature>
<dbReference type="HOGENOM" id="CLU_3292338_0_0_5"/>
<evidence type="ECO:0000313" key="2">
    <source>
        <dbReference type="EMBL" id="AIQ92070.1"/>
    </source>
</evidence>
<keyword evidence="1" id="KW-1133">Transmembrane helix</keyword>
<accession>A0A089NZV5</accession>
<evidence type="ECO:0000256" key="1">
    <source>
        <dbReference type="SAM" id="Phobius"/>
    </source>
</evidence>
<name>A0A089NZV5_9HYPH</name>
<keyword evidence="1" id="KW-0472">Membrane</keyword>
<dbReference type="STRING" id="693986.MOC_4315"/>
<sequence>MEYALLGGMIFLVAVGSIRYYVSRVSVVYGDITAAVTQGN</sequence>
<protein>
    <submittedName>
        <fullName evidence="2">Protein of unassigned function</fullName>
    </submittedName>
</protein>
<evidence type="ECO:0000313" key="3">
    <source>
        <dbReference type="Proteomes" id="UP000029492"/>
    </source>
</evidence>
<dbReference type="Proteomes" id="UP000029492">
    <property type="component" value="Chromosome"/>
</dbReference>
<organism evidence="2 3">
    <name type="scientific">Methylobacterium oryzae CBMB20</name>
    <dbReference type="NCBI Taxonomy" id="693986"/>
    <lineage>
        <taxon>Bacteria</taxon>
        <taxon>Pseudomonadati</taxon>
        <taxon>Pseudomonadota</taxon>
        <taxon>Alphaproteobacteria</taxon>
        <taxon>Hyphomicrobiales</taxon>
        <taxon>Methylobacteriaceae</taxon>
        <taxon>Methylobacterium</taxon>
    </lineage>
</organism>
<dbReference type="AlphaFoldDB" id="A0A089NZV5"/>
<dbReference type="eggNOG" id="ENOG50310IB">
    <property type="taxonomic scope" value="Bacteria"/>
</dbReference>
<keyword evidence="1" id="KW-0812">Transmembrane</keyword>
<proteinExistence type="predicted"/>
<reference evidence="2 3" key="1">
    <citation type="journal article" date="2014" name="PLoS ONE">
        <title>Genome Information of Methylobacterium oryzae, a Plant-Probiotic Methylotroph in the Phyllosphere.</title>
        <authorList>
            <person name="Kwak M.J."/>
            <person name="Jeong H."/>
            <person name="Madhaiyan M."/>
            <person name="Lee Y."/>
            <person name="Sa T.M."/>
            <person name="Oh T.K."/>
            <person name="Kim J.F."/>
        </authorList>
    </citation>
    <scope>NUCLEOTIDE SEQUENCE [LARGE SCALE GENOMIC DNA]</scope>
    <source>
        <strain evidence="2 3">CBMB20</strain>
    </source>
</reference>
<gene>
    <name evidence="2" type="ORF">MOC_4315</name>
</gene>
<keyword evidence="3" id="KW-1185">Reference proteome</keyword>